<evidence type="ECO:0000256" key="1">
    <source>
        <dbReference type="SAM" id="MobiDB-lite"/>
    </source>
</evidence>
<comment type="caution">
    <text evidence="2">The sequence shown here is derived from an EMBL/GenBank/DDBJ whole genome shotgun (WGS) entry which is preliminary data.</text>
</comment>
<feature type="region of interest" description="Disordered" evidence="1">
    <location>
        <begin position="353"/>
        <end position="378"/>
    </location>
</feature>
<accession>A0A848LMW7</accession>
<evidence type="ECO:0000313" key="3">
    <source>
        <dbReference type="Proteomes" id="UP000518300"/>
    </source>
</evidence>
<keyword evidence="3" id="KW-1185">Reference proteome</keyword>
<organism evidence="2 3">
    <name type="scientific">Pyxidicoccus fallax</name>
    <dbReference type="NCBI Taxonomy" id="394095"/>
    <lineage>
        <taxon>Bacteria</taxon>
        <taxon>Pseudomonadati</taxon>
        <taxon>Myxococcota</taxon>
        <taxon>Myxococcia</taxon>
        <taxon>Myxococcales</taxon>
        <taxon>Cystobacterineae</taxon>
        <taxon>Myxococcaceae</taxon>
        <taxon>Pyxidicoccus</taxon>
    </lineage>
</organism>
<proteinExistence type="predicted"/>
<reference evidence="2 3" key="1">
    <citation type="submission" date="2020-04" db="EMBL/GenBank/DDBJ databases">
        <title>Draft genome of Pyxidicoccus fallax type strain.</title>
        <authorList>
            <person name="Whitworth D.E."/>
        </authorList>
    </citation>
    <scope>NUCLEOTIDE SEQUENCE [LARGE SCALE GENOMIC DNA]</scope>
    <source>
        <strain evidence="2 3">DSM 14698</strain>
    </source>
</reference>
<evidence type="ECO:0000313" key="2">
    <source>
        <dbReference type="EMBL" id="NMO18963.1"/>
    </source>
</evidence>
<dbReference type="SUPFAM" id="SSF50965">
    <property type="entry name" value="Galactose oxidase, central domain"/>
    <property type="match status" value="1"/>
</dbReference>
<dbReference type="EMBL" id="JABBJJ010000162">
    <property type="protein sequence ID" value="NMO18963.1"/>
    <property type="molecule type" value="Genomic_DNA"/>
</dbReference>
<gene>
    <name evidence="2" type="ORF">HG543_29465</name>
</gene>
<dbReference type="Proteomes" id="UP000518300">
    <property type="component" value="Unassembled WGS sequence"/>
</dbReference>
<dbReference type="InterPro" id="IPR011043">
    <property type="entry name" value="Gal_Oxase/kelch_b-propeller"/>
</dbReference>
<name>A0A848LMW7_9BACT</name>
<protein>
    <submittedName>
        <fullName evidence="2">Uncharacterized protein</fullName>
    </submittedName>
</protein>
<dbReference type="AlphaFoldDB" id="A0A848LMW7"/>
<sequence length="378" mass="42056">MILDRKTWDDFFGGFQVTDCAIEDRERLYFALTSLPDDDEDGLDEALPRTRFVSCALEQPLERRFYFAEFDSLSYPSTAVVTAPAPGFLAVDVRGQVYSLLDGDERNEDRLLSPWPNNHLIQRDMRSSIQALKRVGDRVYALATERQLFLREGVGRWKPLANTPEGVPFPMKLEPGASSAQNMGFKDLSAFSPDDMYAVGGSGDVWHYGGKRWSQVKFPSDLRLDTVCCAGDGKVYITGQDGTVWAGREGTWKQVQQGAFGGFDRFVDSVWFADTLYCGSTGHGLWKLDGKGRLAPVRQVDTNPISNMEYGHPRLDVSLDGKHLLIASGGQAILHDGKQWELLFREELLEAAPKPKRGPAAKKKSAPKAKAAAKSKRK</sequence>
<feature type="compositionally biased region" description="Basic residues" evidence="1">
    <location>
        <begin position="354"/>
        <end position="378"/>
    </location>
</feature>
<dbReference type="RefSeq" id="WP_169348225.1">
    <property type="nucleotide sequence ID" value="NZ_JABBJJ010000162.1"/>
</dbReference>